<dbReference type="AlphaFoldDB" id="A0A197K753"/>
<proteinExistence type="predicted"/>
<feature type="compositionally biased region" description="Acidic residues" evidence="1">
    <location>
        <begin position="698"/>
        <end position="707"/>
    </location>
</feature>
<evidence type="ECO:0000256" key="1">
    <source>
        <dbReference type="SAM" id="MobiDB-lite"/>
    </source>
</evidence>
<organism evidence="2 3">
    <name type="scientific">Linnemannia elongata AG-77</name>
    <dbReference type="NCBI Taxonomy" id="1314771"/>
    <lineage>
        <taxon>Eukaryota</taxon>
        <taxon>Fungi</taxon>
        <taxon>Fungi incertae sedis</taxon>
        <taxon>Mucoromycota</taxon>
        <taxon>Mortierellomycotina</taxon>
        <taxon>Mortierellomycetes</taxon>
        <taxon>Mortierellales</taxon>
        <taxon>Mortierellaceae</taxon>
        <taxon>Linnemannia</taxon>
    </lineage>
</organism>
<dbReference type="Gene3D" id="3.80.10.10">
    <property type="entry name" value="Ribonuclease Inhibitor"/>
    <property type="match status" value="1"/>
</dbReference>
<sequence>MDLLAQLPLECLHLILQTLAHQVDISALATLLRVNKYIASVTLPYLYRDPFQKSYHNRKTKEGHSNPSISMDRLLRMLISHYDDNEIPKIATLTLNLAAYRASIANVTATPLDYAAHIRHINLDDWAFADQSRWSLSTLTPDLREYMYGPEFTVLCPWDQFLPEYDRFNIQHLVRQGVLRILLHRKLTWILANPILEQLQTLVIPVSDITRYLGVIDRLGRLECVQFMSDEIYGSHPADAPIATEEWSAIAQERQNKSMGSLVRFVEIHAQLFKGRLKIATCTSSSIWRWHIQSCPADVQFKILQLLPPLHKPKTFDTQNVEQFAAHPLTTDLGQVENIYLAPLFGTPHFGTLLDRLGDIRQFLQRCRSAKRLHLVSLGKGTFKWAMEEKRMVMEGMGGNTLNYGGQGPLSLLDNGRPACLLHGLIALEDVWINNIRDGSTDEVDDVAIAFSQTLTSLKGTSAMYAPVIPPAFYFGRGWVDMPVLNRLSLRSSFARMVVDRELFVHCPNLRYVVLTDNTSDYRCQDIVPSLPARLSRLAILKLYGWSALSFHPDTFYSTSELRHLELMMPEFNNIVPQGLYYIPPIEELNQSYNIHNDNDGDESGATGSATASSTLEETPQITRPRWTWDWQLPHLTRLRLSGEFAYLFEFRMLRGCPVLEIFHLEIATPGQTHTRTLSMADLVYPSNGNNISIDSIGGDDGDDGNDDANPSSHQQPLLPTTVSTTAALGRIILPALTQLQLTGSWIIEDNFLFDLLVVTFPKLEHVILQGSISFTLRGLLDLVRALPVPWKQLHVLQPVPPREQWAVLGLRASTEETDERQVLPMKLLFHMSMFNPYSVLRDPSEF</sequence>
<protein>
    <recommendedName>
        <fullName evidence="4">F-box domain-containing protein</fullName>
    </recommendedName>
</protein>
<feature type="compositionally biased region" description="Polar residues" evidence="1">
    <location>
        <begin position="709"/>
        <end position="719"/>
    </location>
</feature>
<reference evidence="2 3" key="1">
    <citation type="submission" date="2016-05" db="EMBL/GenBank/DDBJ databases">
        <title>Genome sequencing reveals origins of a unique bacterial endosymbiosis in the earliest lineages of terrestrial Fungi.</title>
        <authorList>
            <consortium name="DOE Joint Genome Institute"/>
            <person name="Uehling J."/>
            <person name="Gryganskyi A."/>
            <person name="Hameed K."/>
            <person name="Tschaplinski T."/>
            <person name="Misztal P."/>
            <person name="Wu S."/>
            <person name="Desiro A."/>
            <person name="Vande Pol N."/>
            <person name="Du Z.-Y."/>
            <person name="Zienkiewicz A."/>
            <person name="Zienkiewicz K."/>
            <person name="Morin E."/>
            <person name="Tisserant E."/>
            <person name="Splivallo R."/>
            <person name="Hainaut M."/>
            <person name="Henrissat B."/>
            <person name="Ohm R."/>
            <person name="Kuo A."/>
            <person name="Yan J."/>
            <person name="Lipzen A."/>
            <person name="Nolan M."/>
            <person name="Labutti K."/>
            <person name="Barry K."/>
            <person name="Goldstein A."/>
            <person name="Labbe J."/>
            <person name="Schadt C."/>
            <person name="Tuskan G."/>
            <person name="Grigoriev I."/>
            <person name="Martin F."/>
            <person name="Vilgalys R."/>
            <person name="Bonito G."/>
        </authorList>
    </citation>
    <scope>NUCLEOTIDE SEQUENCE [LARGE SCALE GENOMIC DNA]</scope>
    <source>
        <strain evidence="2 3">AG-77</strain>
    </source>
</reference>
<dbReference type="EMBL" id="KV442024">
    <property type="protein sequence ID" value="OAQ32541.1"/>
    <property type="molecule type" value="Genomic_DNA"/>
</dbReference>
<evidence type="ECO:0008006" key="4">
    <source>
        <dbReference type="Google" id="ProtNLM"/>
    </source>
</evidence>
<name>A0A197K753_9FUNG</name>
<dbReference type="SUPFAM" id="SSF52047">
    <property type="entry name" value="RNI-like"/>
    <property type="match status" value="1"/>
</dbReference>
<evidence type="ECO:0000313" key="2">
    <source>
        <dbReference type="EMBL" id="OAQ32541.1"/>
    </source>
</evidence>
<accession>A0A197K753</accession>
<dbReference type="OrthoDB" id="2365181at2759"/>
<feature type="compositionally biased region" description="Low complexity" evidence="1">
    <location>
        <begin position="604"/>
        <end position="619"/>
    </location>
</feature>
<keyword evidence="3" id="KW-1185">Reference proteome</keyword>
<feature type="region of interest" description="Disordered" evidence="1">
    <location>
        <begin position="593"/>
        <end position="621"/>
    </location>
</feature>
<evidence type="ECO:0000313" key="3">
    <source>
        <dbReference type="Proteomes" id="UP000078512"/>
    </source>
</evidence>
<dbReference type="Proteomes" id="UP000078512">
    <property type="component" value="Unassembled WGS sequence"/>
</dbReference>
<gene>
    <name evidence="2" type="ORF">K457DRAFT_135094</name>
</gene>
<feature type="region of interest" description="Disordered" evidence="1">
    <location>
        <begin position="694"/>
        <end position="719"/>
    </location>
</feature>
<dbReference type="InterPro" id="IPR032675">
    <property type="entry name" value="LRR_dom_sf"/>
</dbReference>